<dbReference type="Gene3D" id="3.90.79.10">
    <property type="entry name" value="Nucleoside Triphosphate Pyrophosphohydrolase"/>
    <property type="match status" value="1"/>
</dbReference>
<dbReference type="InterPro" id="IPR011213">
    <property type="entry name" value="NMN_biosyn"/>
</dbReference>
<dbReference type="PIRSF" id="PIRSF019423">
    <property type="entry name" value="NMN_biosyn"/>
    <property type="match status" value="1"/>
</dbReference>
<keyword evidence="1 2" id="KW-0378">Hydrolase</keyword>
<name>I5ATZ8_EUBC6</name>
<evidence type="ECO:0000259" key="3">
    <source>
        <dbReference type="PROSITE" id="PS51462"/>
    </source>
</evidence>
<dbReference type="InterPro" id="IPR054105">
    <property type="entry name" value="WHD_NrtR"/>
</dbReference>
<reference evidence="4 5" key="2">
    <citation type="submission" date="2012-02" db="EMBL/GenBank/DDBJ databases">
        <title>Improved High-Quality Draft sequence of Eubacterium cellulosolvens 6.</title>
        <authorList>
            <consortium name="US DOE Joint Genome Institute"/>
            <person name="Lucas S."/>
            <person name="Han J."/>
            <person name="Lapidus A."/>
            <person name="Cheng J.-F."/>
            <person name="Goodwin L."/>
            <person name="Pitluck S."/>
            <person name="Peters L."/>
            <person name="Mikhailova N."/>
            <person name="Gu W."/>
            <person name="Detter J.C."/>
            <person name="Han C."/>
            <person name="Tapia R."/>
            <person name="Land M."/>
            <person name="Hauser L."/>
            <person name="Kyrpides N."/>
            <person name="Ivanova N."/>
            <person name="Pagani I."/>
            <person name="Johnson E."/>
            <person name="Mukhopadhyay B."/>
            <person name="Anderson I."/>
            <person name="Woyke T."/>
        </authorList>
    </citation>
    <scope>NUCLEOTIDE SEQUENCE [LARGE SCALE GENOMIC DNA]</scope>
    <source>
        <strain evidence="4 5">6</strain>
    </source>
</reference>
<dbReference type="InterPro" id="IPR015797">
    <property type="entry name" value="NUDIX_hydrolase-like_dom_sf"/>
</dbReference>
<dbReference type="eggNOG" id="COG1051">
    <property type="taxonomic scope" value="Bacteria"/>
</dbReference>
<dbReference type="Gene3D" id="1.10.10.10">
    <property type="entry name" value="Winged helix-like DNA-binding domain superfamily/Winged helix DNA-binding domain"/>
    <property type="match status" value="1"/>
</dbReference>
<feature type="domain" description="Nudix hydrolase" evidence="3">
    <location>
        <begin position="30"/>
        <end position="163"/>
    </location>
</feature>
<dbReference type="AlphaFoldDB" id="I5ATZ8"/>
<dbReference type="CDD" id="cd18873">
    <property type="entry name" value="NUDIX_NadM_like"/>
    <property type="match status" value="1"/>
</dbReference>
<comment type="similarity">
    <text evidence="2">Belongs to the Nudix hydrolase family.</text>
</comment>
<dbReference type="PANTHER" id="PTHR43736">
    <property type="entry name" value="ADP-RIBOSE PYROPHOSPHATASE"/>
    <property type="match status" value="1"/>
</dbReference>
<dbReference type="Pfam" id="PF00293">
    <property type="entry name" value="NUDIX"/>
    <property type="match status" value="1"/>
</dbReference>
<dbReference type="InterPro" id="IPR036388">
    <property type="entry name" value="WH-like_DNA-bd_sf"/>
</dbReference>
<accession>I5ATZ8</accession>
<dbReference type="OrthoDB" id="9786141at2"/>
<evidence type="ECO:0000256" key="1">
    <source>
        <dbReference type="ARBA" id="ARBA00022801"/>
    </source>
</evidence>
<dbReference type="InterPro" id="IPR020084">
    <property type="entry name" value="NUDIX_hydrolase_CS"/>
</dbReference>
<dbReference type="PRINTS" id="PR00502">
    <property type="entry name" value="NUDIXFAMILY"/>
</dbReference>
<dbReference type="Proteomes" id="UP000005753">
    <property type="component" value="Chromosome"/>
</dbReference>
<dbReference type="STRING" id="633697.EubceDRAFT1_1474"/>
<gene>
    <name evidence="4" type="ORF">EubceDRAFT1_1474</name>
</gene>
<dbReference type="SUPFAM" id="SSF55811">
    <property type="entry name" value="Nudix"/>
    <property type="match status" value="1"/>
</dbReference>
<dbReference type="SUPFAM" id="SSF46785">
    <property type="entry name" value="Winged helix' DNA-binding domain"/>
    <property type="match status" value="1"/>
</dbReference>
<dbReference type="EMBL" id="CM001487">
    <property type="protein sequence ID" value="EIM57271.1"/>
    <property type="molecule type" value="Genomic_DNA"/>
</dbReference>
<dbReference type="InterPro" id="IPR000086">
    <property type="entry name" value="NUDIX_hydrolase_dom"/>
</dbReference>
<dbReference type="PANTHER" id="PTHR43736:SF4">
    <property type="entry name" value="SLR1690 PROTEIN"/>
    <property type="match status" value="1"/>
</dbReference>
<protein>
    <submittedName>
        <fullName evidence="4">ADP-ribose pyrophosphatase</fullName>
    </submittedName>
</protein>
<dbReference type="InterPro" id="IPR020476">
    <property type="entry name" value="Nudix_hydrolase"/>
</dbReference>
<evidence type="ECO:0000256" key="2">
    <source>
        <dbReference type="RuleBase" id="RU003476"/>
    </source>
</evidence>
<dbReference type="PROSITE" id="PS00893">
    <property type="entry name" value="NUDIX_BOX"/>
    <property type="match status" value="1"/>
</dbReference>
<dbReference type="PROSITE" id="PS51462">
    <property type="entry name" value="NUDIX"/>
    <property type="match status" value="1"/>
</dbReference>
<reference evidence="4 5" key="1">
    <citation type="submission" date="2010-08" db="EMBL/GenBank/DDBJ databases">
        <authorList>
            <consortium name="US DOE Joint Genome Institute (JGI-PGF)"/>
            <person name="Lucas S."/>
            <person name="Copeland A."/>
            <person name="Lapidus A."/>
            <person name="Cheng J.-F."/>
            <person name="Bruce D."/>
            <person name="Goodwin L."/>
            <person name="Pitluck S."/>
            <person name="Land M.L."/>
            <person name="Hauser L."/>
            <person name="Chang Y.-J."/>
            <person name="Anderson I.J."/>
            <person name="Johnson E."/>
            <person name="Mulhopadhyay B."/>
            <person name="Kyrpides N."/>
            <person name="Woyke T.J."/>
        </authorList>
    </citation>
    <scope>NUCLEOTIDE SEQUENCE [LARGE SCALE GENOMIC DNA]</scope>
    <source>
        <strain evidence="4 5">6</strain>
    </source>
</reference>
<keyword evidence="5" id="KW-1185">Reference proteome</keyword>
<evidence type="ECO:0000313" key="5">
    <source>
        <dbReference type="Proteomes" id="UP000005753"/>
    </source>
</evidence>
<dbReference type="InterPro" id="IPR036390">
    <property type="entry name" value="WH_DNA-bd_sf"/>
</dbReference>
<evidence type="ECO:0000313" key="4">
    <source>
        <dbReference type="EMBL" id="EIM57271.1"/>
    </source>
</evidence>
<proteinExistence type="inferred from homology"/>
<dbReference type="HOGENOM" id="CLU_037162_3_0_9"/>
<sequence length="281" mass="32280">MAGTDLRNRDGLTEQEFLAKYSPGDYKRPSVTVDTLILGMNEDYSGMKILLIKRGDHPFMGCWALPGGFVSENETAHQAAARELQEETGLSGIYLDQVYTFSKPDRDPRTWVISIAYLALIPDLREVEGADDAADAAWFDLRFTDEKIEISNEEKGVQISYDLRRETFRNGAMRYENYIPTLTGEDALAFDHVEILIEAFKKLRKEILYNDQAFCMVEENFTLPELQAVYEAVLGHELYKKSFRDMVKGKVSETGRMKQSKTKNGRKCKEYRMSECEEELR</sequence>
<dbReference type="GO" id="GO:0016787">
    <property type="term" value="F:hydrolase activity"/>
    <property type="evidence" value="ECO:0007669"/>
    <property type="project" value="UniProtKB-KW"/>
</dbReference>
<organism evidence="4 5">
    <name type="scientific">Eubacterium cellulosolvens (strain ATCC 43171 / JCM 9499 / 6)</name>
    <name type="common">Cillobacterium cellulosolvens</name>
    <dbReference type="NCBI Taxonomy" id="633697"/>
    <lineage>
        <taxon>Bacteria</taxon>
        <taxon>Bacillati</taxon>
        <taxon>Bacillota</taxon>
        <taxon>Clostridia</taxon>
        <taxon>Eubacteriales</taxon>
        <taxon>Eubacteriaceae</taxon>
        <taxon>Eubacterium</taxon>
    </lineage>
</organism>
<dbReference type="Pfam" id="PF21906">
    <property type="entry name" value="WHD_NrtR"/>
    <property type="match status" value="1"/>
</dbReference>